<comment type="caution">
    <text evidence="1">The sequence shown here is derived from an EMBL/GenBank/DDBJ whole genome shotgun (WGS) entry which is preliminary data.</text>
</comment>
<accession>S2W6G7</accession>
<keyword evidence="2" id="KW-1185">Reference proteome</keyword>
<protein>
    <submittedName>
        <fullName evidence="1">Uncharacterized protein</fullName>
    </submittedName>
</protein>
<evidence type="ECO:0000313" key="2">
    <source>
        <dbReference type="Proteomes" id="UP000014417"/>
    </source>
</evidence>
<dbReference type="STRING" id="883161.HMPREF9306_00255"/>
<evidence type="ECO:0000313" key="1">
    <source>
        <dbReference type="EMBL" id="EPD33840.1"/>
    </source>
</evidence>
<dbReference type="Proteomes" id="UP000014417">
    <property type="component" value="Unassembled WGS sequence"/>
</dbReference>
<organism evidence="1 2">
    <name type="scientific">Propionimicrobium lymphophilum ACS-093-V-SCH5</name>
    <dbReference type="NCBI Taxonomy" id="883161"/>
    <lineage>
        <taxon>Bacteria</taxon>
        <taxon>Bacillati</taxon>
        <taxon>Actinomycetota</taxon>
        <taxon>Actinomycetes</taxon>
        <taxon>Propionibacteriales</taxon>
        <taxon>Propionibacteriaceae</taxon>
        <taxon>Propionimicrobium</taxon>
    </lineage>
</organism>
<proteinExistence type="predicted"/>
<dbReference type="HOGENOM" id="CLU_2555535_0_0_11"/>
<name>S2W6G7_9ACTN</name>
<dbReference type="EMBL" id="AGZR01000003">
    <property type="protein sequence ID" value="EPD33840.1"/>
    <property type="molecule type" value="Genomic_DNA"/>
</dbReference>
<gene>
    <name evidence="1" type="ORF">HMPREF9306_00255</name>
</gene>
<dbReference type="AlphaFoldDB" id="S2W6G7"/>
<sequence>MRVELPETGVLLAGRVPTVLVLRLFKMRRLPSVPMAKAWSLSRMNQNRTIILFLLVMLPRKSGGFRSELDPERFIRPGGRNF</sequence>
<reference evidence="1 2" key="1">
    <citation type="submission" date="2013-04" db="EMBL/GenBank/DDBJ databases">
        <title>The Genome Sequence of Propionimicrobium lymphophilum ACS-093-V-SCH5.</title>
        <authorList>
            <consortium name="The Broad Institute Genomics Platform"/>
            <person name="Earl A."/>
            <person name="Ward D."/>
            <person name="Feldgarden M."/>
            <person name="Gevers D."/>
            <person name="Saerens B."/>
            <person name="Vaneechoutte M."/>
            <person name="Walker B."/>
            <person name="Young S."/>
            <person name="Zeng Q."/>
            <person name="Gargeya S."/>
            <person name="Fitzgerald M."/>
            <person name="Haas B."/>
            <person name="Abouelleil A."/>
            <person name="Allen A.W."/>
            <person name="Alvarado L."/>
            <person name="Arachchi H.M."/>
            <person name="Berlin A.M."/>
            <person name="Chapman S.B."/>
            <person name="Gainer-Dewar J."/>
            <person name="Goldberg J."/>
            <person name="Griggs A."/>
            <person name="Gujja S."/>
            <person name="Hansen M."/>
            <person name="Howarth C."/>
            <person name="Imamovic A."/>
            <person name="Ireland A."/>
            <person name="Larimer J."/>
            <person name="McCowan C."/>
            <person name="Murphy C."/>
            <person name="Pearson M."/>
            <person name="Poon T.W."/>
            <person name="Priest M."/>
            <person name="Roberts A."/>
            <person name="Saif S."/>
            <person name="Shea T."/>
            <person name="Sisk P."/>
            <person name="Sykes S."/>
            <person name="Wortman J."/>
            <person name="Nusbaum C."/>
            <person name="Birren B."/>
        </authorList>
    </citation>
    <scope>NUCLEOTIDE SEQUENCE [LARGE SCALE GENOMIC DNA]</scope>
    <source>
        <strain evidence="1 2">ACS-093-V-SCH5</strain>
    </source>
</reference>